<keyword evidence="3" id="KW-1185">Reference proteome</keyword>
<dbReference type="Gene3D" id="6.20.420.10">
    <property type="match status" value="1"/>
</dbReference>
<feature type="compositionally biased region" description="Polar residues" evidence="1">
    <location>
        <begin position="239"/>
        <end position="250"/>
    </location>
</feature>
<proteinExistence type="predicted"/>
<dbReference type="Proteomes" id="UP001165120">
    <property type="component" value="Unassembled WGS sequence"/>
</dbReference>
<reference evidence="2" key="1">
    <citation type="submission" date="2023-04" db="EMBL/GenBank/DDBJ databases">
        <title>Candida boidinii NBRC 10035.</title>
        <authorList>
            <person name="Ichikawa N."/>
            <person name="Sato H."/>
            <person name="Tonouchi N."/>
        </authorList>
    </citation>
    <scope>NUCLEOTIDE SEQUENCE</scope>
    <source>
        <strain evidence="2">NBRC 10035</strain>
    </source>
</reference>
<evidence type="ECO:0000256" key="1">
    <source>
        <dbReference type="SAM" id="MobiDB-lite"/>
    </source>
</evidence>
<dbReference type="Pfam" id="PF09510">
    <property type="entry name" value="Rtt102p"/>
    <property type="match status" value="1"/>
</dbReference>
<name>A0A9W6WDY2_CANBO</name>
<dbReference type="GO" id="GO:0006338">
    <property type="term" value="P:chromatin remodeling"/>
    <property type="evidence" value="ECO:0007669"/>
    <property type="project" value="InterPro"/>
</dbReference>
<dbReference type="AlphaFoldDB" id="A0A9W6WDY2"/>
<feature type="region of interest" description="Disordered" evidence="1">
    <location>
        <begin position="150"/>
        <end position="190"/>
    </location>
</feature>
<feature type="region of interest" description="Disordered" evidence="1">
    <location>
        <begin position="47"/>
        <end position="82"/>
    </location>
</feature>
<feature type="region of interest" description="Disordered" evidence="1">
    <location>
        <begin position="215"/>
        <end position="424"/>
    </location>
</feature>
<feature type="compositionally biased region" description="Polar residues" evidence="1">
    <location>
        <begin position="330"/>
        <end position="339"/>
    </location>
</feature>
<comment type="caution">
    <text evidence="2">The sequence shown here is derived from an EMBL/GenBank/DDBJ whole genome shotgun (WGS) entry which is preliminary data.</text>
</comment>
<gene>
    <name evidence="2" type="ORF">Cboi02_000038800</name>
</gene>
<feature type="compositionally biased region" description="Low complexity" evidence="1">
    <location>
        <begin position="340"/>
        <end position="383"/>
    </location>
</feature>
<feature type="compositionally biased region" description="Low complexity" evidence="1">
    <location>
        <begin position="49"/>
        <end position="59"/>
    </location>
</feature>
<dbReference type="EMBL" id="BSXN01000069">
    <property type="protein sequence ID" value="GME66950.1"/>
    <property type="molecule type" value="Genomic_DNA"/>
</dbReference>
<organism evidence="2 3">
    <name type="scientific">Candida boidinii</name>
    <name type="common">Yeast</name>
    <dbReference type="NCBI Taxonomy" id="5477"/>
    <lineage>
        <taxon>Eukaryota</taxon>
        <taxon>Fungi</taxon>
        <taxon>Dikarya</taxon>
        <taxon>Ascomycota</taxon>
        <taxon>Saccharomycotina</taxon>
        <taxon>Pichiomycetes</taxon>
        <taxon>Pichiales</taxon>
        <taxon>Pichiaceae</taxon>
        <taxon>Ogataea</taxon>
        <taxon>Ogataea/Candida clade</taxon>
    </lineage>
</organism>
<sequence>MSMKRSLYKQSLLRNASSSSFTQQNLVDNQQDEKHWVRGWYDPPKLKDNLNNSNITNPNSAMGSVPPSTTISPATSQSNTPAPVSTYGFKVKTWILADNYEPLADGPVVDFIDLNEFPYIRPVNKNPGAGDSGANDNNALTDADIRGAVGGSDLPSFSSSTAHQMKEDEAKAAAKSTETDVDLTETPVNEEISITGSQVAGSAEVLSQVEESAIKDTTEISTESNVELPKEEMMEIDTSEGQSEPATSEAKTVIDEDSGPNISVTAATKAPIVSFPTNTEPLSEKVIPPEPSTAPDVTEKNTVMEVDTTAEGAAPTDLDNEPISTELPATESTVTGQTSIEQTATEQASTEQTATEQIATEQTATEATVAEPTVTEPTAAESAVLGSSVPESSVTGATSTVDSAAEVGVDQATNENDQEDVEMN</sequence>
<protein>
    <submittedName>
        <fullName evidence="2">Unnamed protein product</fullName>
    </submittedName>
</protein>
<dbReference type="InterPro" id="IPR018304">
    <property type="entry name" value="Rtt102"/>
</dbReference>
<evidence type="ECO:0000313" key="3">
    <source>
        <dbReference type="Proteomes" id="UP001165120"/>
    </source>
</evidence>
<dbReference type="GO" id="GO:0016514">
    <property type="term" value="C:SWI/SNF complex"/>
    <property type="evidence" value="ECO:0007669"/>
    <property type="project" value="InterPro"/>
</dbReference>
<evidence type="ECO:0000313" key="2">
    <source>
        <dbReference type="EMBL" id="GME66950.1"/>
    </source>
</evidence>
<accession>A0A9W6WDY2</accession>
<feature type="compositionally biased region" description="Polar residues" evidence="1">
    <location>
        <begin position="389"/>
        <end position="402"/>
    </location>
</feature>
<dbReference type="GO" id="GO:0016586">
    <property type="term" value="C:RSC-type complex"/>
    <property type="evidence" value="ECO:0007669"/>
    <property type="project" value="InterPro"/>
</dbReference>
<feature type="compositionally biased region" description="Polar residues" evidence="1">
    <location>
        <begin position="60"/>
        <end position="82"/>
    </location>
</feature>